<evidence type="ECO:0000259" key="1">
    <source>
        <dbReference type="PROSITE" id="PS51186"/>
    </source>
</evidence>
<proteinExistence type="predicted"/>
<dbReference type="GO" id="GO:0016747">
    <property type="term" value="F:acyltransferase activity, transferring groups other than amino-acyl groups"/>
    <property type="evidence" value="ECO:0007669"/>
    <property type="project" value="InterPro"/>
</dbReference>
<evidence type="ECO:0000313" key="2">
    <source>
        <dbReference type="EMBL" id="KXT17105.1"/>
    </source>
</evidence>
<name>A0A139IQZ1_9PEZI</name>
<dbReference type="Gene3D" id="3.40.630.30">
    <property type="match status" value="1"/>
</dbReference>
<evidence type="ECO:0000313" key="3">
    <source>
        <dbReference type="Proteomes" id="UP000073492"/>
    </source>
</evidence>
<dbReference type="CDD" id="cd04301">
    <property type="entry name" value="NAT_SF"/>
    <property type="match status" value="1"/>
</dbReference>
<dbReference type="PROSITE" id="PS51186">
    <property type="entry name" value="GNAT"/>
    <property type="match status" value="1"/>
</dbReference>
<accession>A0A139IQZ1</accession>
<reference evidence="2 3" key="1">
    <citation type="submission" date="2015-07" db="EMBL/GenBank/DDBJ databases">
        <title>Comparative genomics of the Sigatoka disease complex on banana suggests a link between parallel evolutionary changes in Pseudocercospora fijiensis and Pseudocercospora eumusae and increased virulence on the banana host.</title>
        <authorList>
            <person name="Chang T.-C."/>
            <person name="Salvucci A."/>
            <person name="Crous P.W."/>
            <person name="Stergiopoulos I."/>
        </authorList>
    </citation>
    <scope>NUCLEOTIDE SEQUENCE [LARGE SCALE GENOMIC DNA]</scope>
    <source>
        <strain evidence="2 3">CBS 116634</strain>
    </source>
</reference>
<dbReference type="InterPro" id="IPR000182">
    <property type="entry name" value="GNAT_dom"/>
</dbReference>
<dbReference type="OrthoDB" id="64477at2759"/>
<dbReference type="EMBL" id="LFZO01000025">
    <property type="protein sequence ID" value="KXT17105.1"/>
    <property type="molecule type" value="Genomic_DNA"/>
</dbReference>
<organism evidence="2 3">
    <name type="scientific">Pseudocercospora musae</name>
    <dbReference type="NCBI Taxonomy" id="113226"/>
    <lineage>
        <taxon>Eukaryota</taxon>
        <taxon>Fungi</taxon>
        <taxon>Dikarya</taxon>
        <taxon>Ascomycota</taxon>
        <taxon>Pezizomycotina</taxon>
        <taxon>Dothideomycetes</taxon>
        <taxon>Dothideomycetidae</taxon>
        <taxon>Mycosphaerellales</taxon>
        <taxon>Mycosphaerellaceae</taxon>
        <taxon>Pseudocercospora</taxon>
    </lineage>
</organism>
<dbReference type="InterPro" id="IPR016181">
    <property type="entry name" value="Acyl_CoA_acyltransferase"/>
</dbReference>
<gene>
    <name evidence="2" type="ORF">AC579_2018</name>
</gene>
<dbReference type="AlphaFoldDB" id="A0A139IQZ1"/>
<dbReference type="PANTHER" id="PTHR43415">
    <property type="entry name" value="SPERMIDINE N(1)-ACETYLTRANSFERASE"/>
    <property type="match status" value="1"/>
</dbReference>
<dbReference type="Proteomes" id="UP000073492">
    <property type="component" value="Unassembled WGS sequence"/>
</dbReference>
<dbReference type="Pfam" id="PF13302">
    <property type="entry name" value="Acetyltransf_3"/>
    <property type="match status" value="1"/>
</dbReference>
<keyword evidence="3" id="KW-1185">Reference proteome</keyword>
<comment type="caution">
    <text evidence="2">The sequence shown here is derived from an EMBL/GenBank/DDBJ whole genome shotgun (WGS) entry which is preliminary data.</text>
</comment>
<protein>
    <recommendedName>
        <fullName evidence="1">N-acetyltransferase domain-containing protein</fullName>
    </recommendedName>
</protein>
<dbReference type="PANTHER" id="PTHR43415:SF3">
    <property type="entry name" value="GNAT-FAMILY ACETYLTRANSFERASE"/>
    <property type="match status" value="1"/>
</dbReference>
<sequence>MANMFKSERLTYRAIEESDDPFLVSLHQDPEAYQNTVPWLPVPQGKKSAPQHREHFERCMLAAMICIYDAAEDTPIGLVTMKDTNIPPNGKHIRHAKIGINIKREYQGRGFGKEAVKWLLHWGFRRAGLHKISLTVYEYNTSAIKLYEKLGFVLEARLRDEVWHDGRFWEDYIYSMLEDEWRQLDKTP</sequence>
<feature type="domain" description="N-acetyltransferase" evidence="1">
    <location>
        <begin position="10"/>
        <end position="179"/>
    </location>
</feature>
<dbReference type="SUPFAM" id="SSF55729">
    <property type="entry name" value="Acyl-CoA N-acyltransferases (Nat)"/>
    <property type="match status" value="1"/>
</dbReference>